<proteinExistence type="predicted"/>
<protein>
    <recommendedName>
        <fullName evidence="4">DUF1302 domain-containing protein</fullName>
    </recommendedName>
</protein>
<dbReference type="Pfam" id="PF06980">
    <property type="entry name" value="DUF1302"/>
    <property type="match status" value="1"/>
</dbReference>
<dbReference type="AlphaFoldDB" id="A0A383XPW5"/>
<sequence>MPQNNDKARTTASDWETKRVKQSRLGALALLAAGVSASAWGVEESIAGFDVRLTTRLSSGVAIRTQDRAHELIDKMAVPGQQNLCAEDNCQSSSGDPAPNQRLVDAPGGFGLLNSDNGNLNYDKGDVTAATTLIAPEMTVSRGSVSFTAAGMLFYDPVNADFDEHHPDARFQPARTPRDERIVQRYALGGELREAYLRAYVPMFNREVQFSVGRQTVPWGEANLLLFNSINELNPLDGSVASFPGFQIADVNIPAPLALVQFPIGDFVSTELIYQYGWESVRPAPAGSFLSTSDVAGGDQDYIMIGLGNTNDDPERLFRAAGLTGEISQSTRTVDRLPDNEPDDGGQFGLRVSYYADWLNNGTELAFHFLNYHSRLPYLTTFGAQESCGRGTQNGTFAEVLVACEGFGRVPGSNANDLLPVDTMKAQLEYPEDIRMFGLSFNTNAGDWALAGELSYRPNLPLQLHQADLVFAALQPAFPEQDIVIGAGAIPGVPTVDGADSTIPGARSAVPDYAAQNRGIDVQPGTRIQGYERHGVAQMSMTALRILSANPFGSDQLLLLLEAGLMHVRDLAGPQTLPLQGPGDYTHPSPGADGTGTPDGEPDTRRQNPTQQRDHFVTPTSWGWRGLVRLTYNEVFPGVALKPTLIWFHDVRGNAPSPMTNFVEGRKLIIGNLDATFGAAWTAGVSYNWYTGAGNSNLERDRDHVKAFIAYEF</sequence>
<dbReference type="EMBL" id="QEQK01000020">
    <property type="protein sequence ID" value="PWN54669.1"/>
    <property type="molecule type" value="Genomic_DNA"/>
</dbReference>
<evidence type="ECO:0000313" key="2">
    <source>
        <dbReference type="EMBL" id="PWN54669.1"/>
    </source>
</evidence>
<gene>
    <name evidence="2" type="ORF">DEH80_16310</name>
</gene>
<evidence type="ECO:0000256" key="1">
    <source>
        <dbReference type="SAM" id="MobiDB-lite"/>
    </source>
</evidence>
<comment type="caution">
    <text evidence="2">The sequence shown here is derived from an EMBL/GenBank/DDBJ whole genome shotgun (WGS) entry which is preliminary data.</text>
</comment>
<evidence type="ECO:0000313" key="3">
    <source>
        <dbReference type="Proteomes" id="UP000251800"/>
    </source>
</evidence>
<keyword evidence="3" id="KW-1185">Reference proteome</keyword>
<dbReference type="OrthoDB" id="7000272at2"/>
<organism evidence="2 3">
    <name type="scientific">Abyssibacter profundi</name>
    <dbReference type="NCBI Taxonomy" id="2182787"/>
    <lineage>
        <taxon>Bacteria</taxon>
        <taxon>Pseudomonadati</taxon>
        <taxon>Pseudomonadota</taxon>
        <taxon>Gammaproteobacteria</taxon>
        <taxon>Chromatiales</taxon>
        <taxon>Oceanococcaceae</taxon>
        <taxon>Abyssibacter</taxon>
    </lineage>
</organism>
<evidence type="ECO:0008006" key="4">
    <source>
        <dbReference type="Google" id="ProtNLM"/>
    </source>
</evidence>
<dbReference type="InterPro" id="IPR010727">
    <property type="entry name" value="DUF1302"/>
</dbReference>
<accession>A0A383XPW5</accession>
<feature type="compositionally biased region" description="Basic and acidic residues" evidence="1">
    <location>
        <begin position="602"/>
        <end position="616"/>
    </location>
</feature>
<name>A0A383XPW5_9GAMM</name>
<reference evidence="2 3" key="1">
    <citation type="submission" date="2018-05" db="EMBL/GenBank/DDBJ databases">
        <title>Abyssibacter profundi OUC007T gen. nov., sp. nov, a marine bacterium isolated from seawater of the Mariana Trench.</title>
        <authorList>
            <person name="Zhou S."/>
        </authorList>
    </citation>
    <scope>NUCLEOTIDE SEQUENCE [LARGE SCALE GENOMIC DNA]</scope>
    <source>
        <strain evidence="2 3">OUC007</strain>
    </source>
</reference>
<dbReference type="Proteomes" id="UP000251800">
    <property type="component" value="Unassembled WGS sequence"/>
</dbReference>
<feature type="region of interest" description="Disordered" evidence="1">
    <location>
        <begin position="574"/>
        <end position="617"/>
    </location>
</feature>